<dbReference type="Pfam" id="PF17248">
    <property type="entry name" value="DUF5317"/>
    <property type="match status" value="1"/>
</dbReference>
<evidence type="ECO:0000313" key="4">
    <source>
        <dbReference type="Proteomes" id="UP001602245"/>
    </source>
</evidence>
<feature type="transmembrane region" description="Helical" evidence="2">
    <location>
        <begin position="154"/>
        <end position="174"/>
    </location>
</feature>
<keyword evidence="2" id="KW-0812">Transmembrane</keyword>
<accession>A0ABW6WDY1</accession>
<organism evidence="3 4">
    <name type="scientific">Paractinoplanes globisporus</name>
    <dbReference type="NCBI Taxonomy" id="113565"/>
    <lineage>
        <taxon>Bacteria</taxon>
        <taxon>Bacillati</taxon>
        <taxon>Actinomycetota</taxon>
        <taxon>Actinomycetes</taxon>
        <taxon>Micromonosporales</taxon>
        <taxon>Micromonosporaceae</taxon>
        <taxon>Paractinoplanes</taxon>
    </lineage>
</organism>
<sequence>MSLRFAILMAAPPIAGAALGYLSGGRLGGLRTIPVRALWLVWLAAAAQLAQYYVPGLHGAPALAVVFGAVLAWLALNLPRWPAAARVAGVVIVLGASLNGLAIALNGRMPYDARAAVAAGLPAGDETPKNVAATGRTRAAVLGDTIPLVPLRALISPGDILIGGGACAFVLIAMRRSDRRHRDPLLAAPDAGAVHPGHPGPADLHDRRPARAGRLTA</sequence>
<reference evidence="3 4" key="1">
    <citation type="submission" date="2024-10" db="EMBL/GenBank/DDBJ databases">
        <title>The Natural Products Discovery Center: Release of the First 8490 Sequenced Strains for Exploring Actinobacteria Biosynthetic Diversity.</title>
        <authorList>
            <person name="Kalkreuter E."/>
            <person name="Kautsar S.A."/>
            <person name="Yang D."/>
            <person name="Bader C.D."/>
            <person name="Teijaro C.N."/>
            <person name="Fluegel L."/>
            <person name="Davis C.M."/>
            <person name="Simpson J.R."/>
            <person name="Lauterbach L."/>
            <person name="Steele A.D."/>
            <person name="Gui C."/>
            <person name="Meng S."/>
            <person name="Li G."/>
            <person name="Viehrig K."/>
            <person name="Ye F."/>
            <person name="Su P."/>
            <person name="Kiefer A.F."/>
            <person name="Nichols A."/>
            <person name="Cepeda A.J."/>
            <person name="Yan W."/>
            <person name="Fan B."/>
            <person name="Jiang Y."/>
            <person name="Adhikari A."/>
            <person name="Zheng C.-J."/>
            <person name="Schuster L."/>
            <person name="Cowan T.M."/>
            <person name="Smanski M.J."/>
            <person name="Chevrette M.G."/>
            <person name="De Carvalho L.P.S."/>
            <person name="Shen B."/>
        </authorList>
    </citation>
    <scope>NUCLEOTIDE SEQUENCE [LARGE SCALE GENOMIC DNA]</scope>
    <source>
        <strain evidence="3 4">NPDC000087</strain>
    </source>
</reference>
<dbReference type="EMBL" id="JBIAZU010000002">
    <property type="protein sequence ID" value="MFF5290740.1"/>
    <property type="molecule type" value="Genomic_DNA"/>
</dbReference>
<keyword evidence="4" id="KW-1185">Reference proteome</keyword>
<feature type="transmembrane region" description="Helical" evidence="2">
    <location>
        <begin position="60"/>
        <end position="76"/>
    </location>
</feature>
<dbReference type="RefSeq" id="WP_157295481.1">
    <property type="nucleotide sequence ID" value="NZ_JBIAZU010000002.1"/>
</dbReference>
<comment type="caution">
    <text evidence="3">The sequence shown here is derived from an EMBL/GenBank/DDBJ whole genome shotgun (WGS) entry which is preliminary data.</text>
</comment>
<protein>
    <submittedName>
        <fullName evidence="3">DUF5317 family protein</fullName>
    </submittedName>
</protein>
<feature type="transmembrane region" description="Helical" evidence="2">
    <location>
        <begin position="83"/>
        <end position="105"/>
    </location>
</feature>
<keyword evidence="2" id="KW-0472">Membrane</keyword>
<evidence type="ECO:0000256" key="2">
    <source>
        <dbReference type="SAM" id="Phobius"/>
    </source>
</evidence>
<gene>
    <name evidence="3" type="ORF">ACFY35_14945</name>
</gene>
<feature type="transmembrane region" description="Helical" evidence="2">
    <location>
        <begin position="37"/>
        <end position="54"/>
    </location>
</feature>
<name>A0ABW6WDY1_9ACTN</name>
<keyword evidence="2" id="KW-1133">Transmembrane helix</keyword>
<feature type="region of interest" description="Disordered" evidence="1">
    <location>
        <begin position="187"/>
        <end position="217"/>
    </location>
</feature>
<evidence type="ECO:0000256" key="1">
    <source>
        <dbReference type="SAM" id="MobiDB-lite"/>
    </source>
</evidence>
<proteinExistence type="predicted"/>
<evidence type="ECO:0000313" key="3">
    <source>
        <dbReference type="EMBL" id="MFF5290740.1"/>
    </source>
</evidence>
<feature type="transmembrane region" description="Helical" evidence="2">
    <location>
        <begin position="6"/>
        <end position="25"/>
    </location>
</feature>
<dbReference type="InterPro" id="IPR035168">
    <property type="entry name" value="DUF5317"/>
</dbReference>
<dbReference type="Proteomes" id="UP001602245">
    <property type="component" value="Unassembled WGS sequence"/>
</dbReference>